<feature type="signal peptide" evidence="1">
    <location>
        <begin position="1"/>
        <end position="20"/>
    </location>
</feature>
<evidence type="ECO:0000313" key="2">
    <source>
        <dbReference type="EMBL" id="MFC3195353.1"/>
    </source>
</evidence>
<name>A0ABV7JGJ5_9GAMM</name>
<sequence>MKHCTLFCLPILFLPTWLGAQSLTINSPESQTTLIELYSSEGCHSCPPADQFISQFSQSETLWQTYIPLVFHVDYWDYLGWQDPYASPAYSNRQRQFKQQGLLSSVYTPGFMVNGLEWTGFFKAWRSLPETEQKPGSLQVTIKEQHAVVYFDSSKQLTFHLAIVGNGLRSSVDAGENQGKQLLHDFVVLDHQSSSGLQAVHFQLPLIHRHQPERLALISWVTADGDMQPLQAAGGWLPDGLIRVL</sequence>
<dbReference type="PANTHER" id="PTHR36057:SF1">
    <property type="entry name" value="LIPOPROTEIN LIPID ATTACHMENT SITE-LIKE PROTEIN, PUTATIVE (DUF1223)-RELATED"/>
    <property type="match status" value="1"/>
</dbReference>
<dbReference type="Pfam" id="PF06764">
    <property type="entry name" value="DUF1223"/>
    <property type="match status" value="1"/>
</dbReference>
<dbReference type="EMBL" id="JBHRTS010000008">
    <property type="protein sequence ID" value="MFC3195353.1"/>
    <property type="molecule type" value="Genomic_DNA"/>
</dbReference>
<gene>
    <name evidence="2" type="ORF">ACFODZ_13955</name>
</gene>
<reference evidence="3" key="1">
    <citation type="journal article" date="2019" name="Int. J. Syst. Evol. Microbiol.">
        <title>The Global Catalogue of Microorganisms (GCM) 10K type strain sequencing project: providing services to taxonomists for standard genome sequencing and annotation.</title>
        <authorList>
            <consortium name="The Broad Institute Genomics Platform"/>
            <consortium name="The Broad Institute Genome Sequencing Center for Infectious Disease"/>
            <person name="Wu L."/>
            <person name="Ma J."/>
        </authorList>
    </citation>
    <scope>NUCLEOTIDE SEQUENCE [LARGE SCALE GENOMIC DNA]</scope>
    <source>
        <strain evidence="3">KCTC 42953</strain>
    </source>
</reference>
<proteinExistence type="predicted"/>
<evidence type="ECO:0000313" key="3">
    <source>
        <dbReference type="Proteomes" id="UP001595533"/>
    </source>
</evidence>
<dbReference type="PANTHER" id="PTHR36057">
    <property type="match status" value="1"/>
</dbReference>
<dbReference type="Proteomes" id="UP001595533">
    <property type="component" value="Unassembled WGS sequence"/>
</dbReference>
<accession>A0ABV7JGJ5</accession>
<dbReference type="RefSeq" id="WP_077413035.1">
    <property type="nucleotide sequence ID" value="NZ_JBHRTS010000008.1"/>
</dbReference>
<organism evidence="2 3">
    <name type="scientific">Marinicella sediminis</name>
    <dbReference type="NCBI Taxonomy" id="1792834"/>
    <lineage>
        <taxon>Bacteria</taxon>
        <taxon>Pseudomonadati</taxon>
        <taxon>Pseudomonadota</taxon>
        <taxon>Gammaproteobacteria</taxon>
        <taxon>Lysobacterales</taxon>
        <taxon>Marinicellaceae</taxon>
        <taxon>Marinicella</taxon>
    </lineage>
</organism>
<dbReference type="InterPro" id="IPR036249">
    <property type="entry name" value="Thioredoxin-like_sf"/>
</dbReference>
<dbReference type="InterPro" id="IPR010634">
    <property type="entry name" value="DUF1223"/>
</dbReference>
<dbReference type="SUPFAM" id="SSF52833">
    <property type="entry name" value="Thioredoxin-like"/>
    <property type="match status" value="1"/>
</dbReference>
<protein>
    <submittedName>
        <fullName evidence="2">DUF1223 domain-containing protein</fullName>
    </submittedName>
</protein>
<comment type="caution">
    <text evidence="2">The sequence shown here is derived from an EMBL/GenBank/DDBJ whole genome shotgun (WGS) entry which is preliminary data.</text>
</comment>
<keyword evidence="1" id="KW-0732">Signal</keyword>
<feature type="chain" id="PRO_5045848629" evidence="1">
    <location>
        <begin position="21"/>
        <end position="245"/>
    </location>
</feature>
<evidence type="ECO:0000256" key="1">
    <source>
        <dbReference type="SAM" id="SignalP"/>
    </source>
</evidence>
<keyword evidence="3" id="KW-1185">Reference proteome</keyword>